<dbReference type="EMBL" id="JBHLYW010000003">
    <property type="protein sequence ID" value="MFC0076105.1"/>
    <property type="molecule type" value="Genomic_DNA"/>
</dbReference>
<dbReference type="RefSeq" id="WP_379683180.1">
    <property type="nucleotide sequence ID" value="NZ_JBHLYW010000003.1"/>
</dbReference>
<protein>
    <submittedName>
        <fullName evidence="2">Uncharacterized protein</fullName>
    </submittedName>
</protein>
<keyword evidence="1" id="KW-1133">Transmembrane helix</keyword>
<proteinExistence type="predicted"/>
<reference evidence="2 3" key="1">
    <citation type="submission" date="2024-09" db="EMBL/GenBank/DDBJ databases">
        <authorList>
            <person name="Sun Q."/>
            <person name="Mori K."/>
        </authorList>
    </citation>
    <scope>NUCLEOTIDE SEQUENCE [LARGE SCALE GENOMIC DNA]</scope>
    <source>
        <strain evidence="2 3">CGMCC 1.12926</strain>
    </source>
</reference>
<evidence type="ECO:0000313" key="2">
    <source>
        <dbReference type="EMBL" id="MFC0076105.1"/>
    </source>
</evidence>
<comment type="caution">
    <text evidence="2">The sequence shown here is derived from an EMBL/GenBank/DDBJ whole genome shotgun (WGS) entry which is preliminary data.</text>
</comment>
<sequence>MRTNFKILLVIITLLVVVVMSYFAFIYFFTKEPKPIEVYTFSMPYKELENRIQKEMKKKSDSNIKIDSSFTTRYVTLGKNNDSYFFITNIDKNKSKEYNKKAWIELQTVVDSNFTMLDVFYENKNQYSDKIKIFKEDFIDKLKND</sequence>
<evidence type="ECO:0000313" key="3">
    <source>
        <dbReference type="Proteomes" id="UP001589734"/>
    </source>
</evidence>
<dbReference type="Proteomes" id="UP001589734">
    <property type="component" value="Unassembled WGS sequence"/>
</dbReference>
<keyword evidence="1" id="KW-0812">Transmembrane</keyword>
<evidence type="ECO:0000256" key="1">
    <source>
        <dbReference type="SAM" id="Phobius"/>
    </source>
</evidence>
<feature type="transmembrane region" description="Helical" evidence="1">
    <location>
        <begin position="7"/>
        <end position="29"/>
    </location>
</feature>
<accession>A0ABV6BKY7</accession>
<gene>
    <name evidence="2" type="ORF">ACFFLS_03570</name>
</gene>
<name>A0ABV6BKY7_9FLAO</name>
<keyword evidence="3" id="KW-1185">Reference proteome</keyword>
<organism evidence="2 3">
    <name type="scientific">Flavobacterium procerum</name>
    <dbReference type="NCBI Taxonomy" id="1455569"/>
    <lineage>
        <taxon>Bacteria</taxon>
        <taxon>Pseudomonadati</taxon>
        <taxon>Bacteroidota</taxon>
        <taxon>Flavobacteriia</taxon>
        <taxon>Flavobacteriales</taxon>
        <taxon>Flavobacteriaceae</taxon>
        <taxon>Flavobacterium</taxon>
    </lineage>
</organism>
<keyword evidence="1" id="KW-0472">Membrane</keyword>